<dbReference type="GO" id="GO:0005524">
    <property type="term" value="F:ATP binding"/>
    <property type="evidence" value="ECO:0007669"/>
    <property type="project" value="UniProtKB-KW"/>
</dbReference>
<evidence type="ECO:0000256" key="1">
    <source>
        <dbReference type="ARBA" id="ARBA00004202"/>
    </source>
</evidence>
<evidence type="ECO:0000313" key="8">
    <source>
        <dbReference type="EMBL" id="SVB21298.1"/>
    </source>
</evidence>
<dbReference type="PANTHER" id="PTHR43297:SF2">
    <property type="entry name" value="DIPEPTIDE TRANSPORT ATP-BINDING PROTEIN DPPD"/>
    <property type="match status" value="1"/>
</dbReference>
<keyword evidence="5" id="KW-0067">ATP-binding</keyword>
<evidence type="ECO:0000256" key="5">
    <source>
        <dbReference type="ARBA" id="ARBA00022840"/>
    </source>
</evidence>
<dbReference type="InterPro" id="IPR013563">
    <property type="entry name" value="Oligopep_ABC_C"/>
</dbReference>
<dbReference type="InterPro" id="IPR003439">
    <property type="entry name" value="ABC_transporter-like_ATP-bd"/>
</dbReference>
<dbReference type="Gene3D" id="3.40.50.300">
    <property type="entry name" value="P-loop containing nucleotide triphosphate hydrolases"/>
    <property type="match status" value="1"/>
</dbReference>
<keyword evidence="2" id="KW-0813">Transport</keyword>
<keyword evidence="6" id="KW-0472">Membrane</keyword>
<dbReference type="FunFam" id="3.40.50.300:FF:000016">
    <property type="entry name" value="Oligopeptide ABC transporter ATP-binding component"/>
    <property type="match status" value="1"/>
</dbReference>
<dbReference type="GO" id="GO:0016887">
    <property type="term" value="F:ATP hydrolysis activity"/>
    <property type="evidence" value="ECO:0007669"/>
    <property type="project" value="InterPro"/>
</dbReference>
<evidence type="ECO:0000256" key="4">
    <source>
        <dbReference type="ARBA" id="ARBA00022741"/>
    </source>
</evidence>
<dbReference type="EMBL" id="UINC01032891">
    <property type="protein sequence ID" value="SVB21298.1"/>
    <property type="molecule type" value="Genomic_DNA"/>
</dbReference>
<dbReference type="InterPro" id="IPR003593">
    <property type="entry name" value="AAA+_ATPase"/>
</dbReference>
<dbReference type="CDD" id="cd03257">
    <property type="entry name" value="ABC_NikE_OppD_transporters"/>
    <property type="match status" value="1"/>
</dbReference>
<organism evidence="8">
    <name type="scientific">marine metagenome</name>
    <dbReference type="NCBI Taxonomy" id="408172"/>
    <lineage>
        <taxon>unclassified sequences</taxon>
        <taxon>metagenomes</taxon>
        <taxon>ecological metagenomes</taxon>
    </lineage>
</organism>
<sequence length="334" mass="36875">MSTHPIQLEVKNLTTCFRTSTGNVTAVDDISFSLKKGETLCIVGESGCGKSVSALSIMGLLPPAGYVKSGSANFQNNNLLSMSSNQLERLRGDRISMIFQDPGSSLNPVMRIGDQVSEIFRIHLNMSKSQSKEKALEMLKQVEIPDPESRMLTYPHELSGGMAQRVMIAMALACKPDILIADEPTTALDVTIQSQILNLMIQMQSITKTAILLITHDLGVVAEMADYVLVMYCGQVVEYGNVKTVFNNPVHPYTKALMKSIPVIGEKAKKLDAIPGRVPSLDLLPSGCRFEKRCTEKNVHITSDCQKRIPPIFNLNNNHGSRCWLKREHNEKIS</sequence>
<dbReference type="PROSITE" id="PS50893">
    <property type="entry name" value="ABC_TRANSPORTER_2"/>
    <property type="match status" value="1"/>
</dbReference>
<dbReference type="PANTHER" id="PTHR43297">
    <property type="entry name" value="OLIGOPEPTIDE TRANSPORT ATP-BINDING PROTEIN APPD"/>
    <property type="match status" value="1"/>
</dbReference>
<evidence type="ECO:0000256" key="3">
    <source>
        <dbReference type="ARBA" id="ARBA00022475"/>
    </source>
</evidence>
<dbReference type="GO" id="GO:0015833">
    <property type="term" value="P:peptide transport"/>
    <property type="evidence" value="ECO:0007669"/>
    <property type="project" value="InterPro"/>
</dbReference>
<dbReference type="PROSITE" id="PS00211">
    <property type="entry name" value="ABC_TRANSPORTER_1"/>
    <property type="match status" value="1"/>
</dbReference>
<dbReference type="GO" id="GO:0005886">
    <property type="term" value="C:plasma membrane"/>
    <property type="evidence" value="ECO:0007669"/>
    <property type="project" value="UniProtKB-SubCell"/>
</dbReference>
<keyword evidence="3" id="KW-1003">Cell membrane</keyword>
<dbReference type="InterPro" id="IPR017871">
    <property type="entry name" value="ABC_transporter-like_CS"/>
</dbReference>
<comment type="subcellular location">
    <subcellularLocation>
        <location evidence="1">Cell membrane</location>
        <topology evidence="1">Peripheral membrane protein</topology>
    </subcellularLocation>
</comment>
<dbReference type="AlphaFoldDB" id="A0A382C5C1"/>
<accession>A0A382C5C1</accession>
<protein>
    <recommendedName>
        <fullName evidence="7">ABC transporter domain-containing protein</fullName>
    </recommendedName>
</protein>
<keyword evidence="4" id="KW-0547">Nucleotide-binding</keyword>
<dbReference type="NCBIfam" id="TIGR01727">
    <property type="entry name" value="oligo_HPY"/>
    <property type="match status" value="1"/>
</dbReference>
<gene>
    <name evidence="8" type="ORF">METZ01_LOCUS174152</name>
</gene>
<name>A0A382C5C1_9ZZZZ</name>
<dbReference type="Pfam" id="PF00005">
    <property type="entry name" value="ABC_tran"/>
    <property type="match status" value="1"/>
</dbReference>
<dbReference type="InterPro" id="IPR027417">
    <property type="entry name" value="P-loop_NTPase"/>
</dbReference>
<evidence type="ECO:0000256" key="2">
    <source>
        <dbReference type="ARBA" id="ARBA00022448"/>
    </source>
</evidence>
<evidence type="ECO:0000259" key="7">
    <source>
        <dbReference type="PROSITE" id="PS50893"/>
    </source>
</evidence>
<evidence type="ECO:0000256" key="6">
    <source>
        <dbReference type="ARBA" id="ARBA00023136"/>
    </source>
</evidence>
<dbReference type="SMART" id="SM00382">
    <property type="entry name" value="AAA"/>
    <property type="match status" value="1"/>
</dbReference>
<reference evidence="8" key="1">
    <citation type="submission" date="2018-05" db="EMBL/GenBank/DDBJ databases">
        <authorList>
            <person name="Lanie J.A."/>
            <person name="Ng W.-L."/>
            <person name="Kazmierczak K.M."/>
            <person name="Andrzejewski T.M."/>
            <person name="Davidsen T.M."/>
            <person name="Wayne K.J."/>
            <person name="Tettelin H."/>
            <person name="Glass J.I."/>
            <person name="Rusch D."/>
            <person name="Podicherti R."/>
            <person name="Tsui H.-C.T."/>
            <person name="Winkler M.E."/>
        </authorList>
    </citation>
    <scope>NUCLEOTIDE SEQUENCE</scope>
</reference>
<dbReference type="InterPro" id="IPR050388">
    <property type="entry name" value="ABC_Ni/Peptide_Import"/>
</dbReference>
<proteinExistence type="predicted"/>
<feature type="domain" description="ABC transporter" evidence="7">
    <location>
        <begin position="8"/>
        <end position="258"/>
    </location>
</feature>
<dbReference type="Pfam" id="PF08352">
    <property type="entry name" value="oligo_HPY"/>
    <property type="match status" value="1"/>
</dbReference>
<dbReference type="SUPFAM" id="SSF52540">
    <property type="entry name" value="P-loop containing nucleoside triphosphate hydrolases"/>
    <property type="match status" value="1"/>
</dbReference>